<proteinExistence type="predicted"/>
<dbReference type="RefSeq" id="WP_264280334.1">
    <property type="nucleotide sequence ID" value="NZ_CP107006.1"/>
</dbReference>
<evidence type="ECO:0000259" key="4">
    <source>
        <dbReference type="Pfam" id="PF17162"/>
    </source>
</evidence>
<evidence type="ECO:0000256" key="1">
    <source>
        <dbReference type="SAM" id="MobiDB-lite"/>
    </source>
</evidence>
<evidence type="ECO:0000313" key="6">
    <source>
        <dbReference type="Proteomes" id="UP001162741"/>
    </source>
</evidence>
<feature type="region of interest" description="Disordered" evidence="1">
    <location>
        <begin position="27"/>
        <end position="67"/>
    </location>
</feature>
<feature type="domain" description="DUF5117" evidence="3">
    <location>
        <begin position="130"/>
        <end position="326"/>
    </location>
</feature>
<keyword evidence="6" id="KW-1185">Reference proteome</keyword>
<feature type="domain" description="DUF5118" evidence="4">
    <location>
        <begin position="68"/>
        <end position="116"/>
    </location>
</feature>
<dbReference type="CDD" id="cd04276">
    <property type="entry name" value="ZnMc_MMP_like_2"/>
    <property type="match status" value="1"/>
</dbReference>
<sequence length="864" mass="95993">MHLQGKFVKAVTGIICATCIFTANADAQRKKKKDQPSQAPAQSAPRRDTTARPMTGPGNAGAPPKAAPKKFSDFVTAKAVADSGLFNIYKQDDRFMFEIPDALLGRDILVVNRITKASADMRAGMSGYAGDQINENVIRFEKGPNNRIFLKNISFSERSKDTSMPMYNAVMNSNLQPIVASFDIKAFSKGNNGSVIDLTEYIAGDNDILFFDSRTKSSLRLGGAQPDKSYIVDVKSYPMNTEIRTVKTYSKSGGGGQMPGMPSPGGGGNATVELNSSIVLLPAKPMQPRYFDPRVGYFATGYTDFDANQQGVKKIGMITRWRLEPKDEDREKWLKGELVEPKKQIVYYIDPATPVKWRKYLILGVNDWQGAFEQAGFKNAIVAKMAPTRAEDSTWSLEDARYSAIVYKPSDIPNASGPHVHDPRSGEIIETHINWYHNVMHLLRNWYLVQCAPNDPRARTMQFDDELMGDLIRFVSSHEVGHTLGLRHNFGSSSAFPVEKLRDKEWVKANGHAPSIMDYARFNYVAQPGDGMTGSDLYPRINFYDKWAIEWGYKNVPGAKSADEETPILNQWVINRMKDKKYWFGTESNPDDPRSQNEDLGDNAMKAGAYGIKNLQRIIPNLITWTKTPTEGYADLNEVYGEVVGQFYRYMGHAAKNIGGIYETPKTSDQEGAVYEIVPKATQKEAVAFLQAQLFTTPKWLINTDILSRTNGNATSIILQRQELILNRIMGTNTLTKLVNAQANYGAKAYPVDEYLSDLKRGIFKEVAAGQKIDVFRRNLQKAYVESAISIIKPAPAASSNPLSMMMGGPAPANAAKSDVASVTRAHLVSLRNELRAGAGNADAMSRYHIQDLVERINNTLDPK</sequence>
<evidence type="ECO:0000313" key="5">
    <source>
        <dbReference type="EMBL" id="UYQ91996.1"/>
    </source>
</evidence>
<feature type="compositionally biased region" description="Gly residues" evidence="1">
    <location>
        <begin position="252"/>
        <end position="268"/>
    </location>
</feature>
<evidence type="ECO:0000259" key="3">
    <source>
        <dbReference type="Pfam" id="PF17148"/>
    </source>
</evidence>
<keyword evidence="5" id="KW-0482">Metalloprotease</keyword>
<dbReference type="Pfam" id="PF17148">
    <property type="entry name" value="DUF5117"/>
    <property type="match status" value="1"/>
</dbReference>
<gene>
    <name evidence="5" type="ORF">MKQ68_18075</name>
</gene>
<dbReference type="EMBL" id="CP107006">
    <property type="protein sequence ID" value="UYQ91996.1"/>
    <property type="molecule type" value="Genomic_DNA"/>
</dbReference>
<dbReference type="GO" id="GO:0008237">
    <property type="term" value="F:metallopeptidase activity"/>
    <property type="evidence" value="ECO:0007669"/>
    <property type="project" value="UniProtKB-KW"/>
</dbReference>
<dbReference type="Pfam" id="PF17162">
    <property type="entry name" value="DUF5118"/>
    <property type="match status" value="1"/>
</dbReference>
<dbReference type="InterPro" id="IPR034032">
    <property type="entry name" value="Zn_MMP-like_bac"/>
</dbReference>
<keyword evidence="5" id="KW-0645">Protease</keyword>
<feature type="domain" description="EcxA zinc-binding" evidence="2">
    <location>
        <begin position="461"/>
        <end position="768"/>
    </location>
</feature>
<dbReference type="PANTHER" id="PTHR38478">
    <property type="entry name" value="PEPTIDASE M1A AND M12B"/>
    <property type="match status" value="1"/>
</dbReference>
<dbReference type="Pfam" id="PF16313">
    <property type="entry name" value="DUF4953"/>
    <property type="match status" value="1"/>
</dbReference>
<protein>
    <submittedName>
        <fullName evidence="5">Zinc-dependent metalloprotease</fullName>
    </submittedName>
</protein>
<organism evidence="5 6">
    <name type="scientific">Chitinophaga horti</name>
    <dbReference type="NCBI Taxonomy" id="2920382"/>
    <lineage>
        <taxon>Bacteria</taxon>
        <taxon>Pseudomonadati</taxon>
        <taxon>Bacteroidota</taxon>
        <taxon>Chitinophagia</taxon>
        <taxon>Chitinophagales</taxon>
        <taxon>Chitinophagaceae</taxon>
        <taxon>Chitinophaga</taxon>
    </lineage>
</organism>
<dbReference type="SUPFAM" id="SSF55486">
    <property type="entry name" value="Metalloproteases ('zincins'), catalytic domain"/>
    <property type="match status" value="1"/>
</dbReference>
<keyword evidence="5" id="KW-0378">Hydrolase</keyword>
<evidence type="ECO:0000259" key="2">
    <source>
        <dbReference type="Pfam" id="PF16313"/>
    </source>
</evidence>
<dbReference type="InterPro" id="IPR024079">
    <property type="entry name" value="MetalloPept_cat_dom_sf"/>
</dbReference>
<name>A0ABY6IXR6_9BACT</name>
<dbReference type="Proteomes" id="UP001162741">
    <property type="component" value="Chromosome"/>
</dbReference>
<dbReference type="InterPro" id="IPR033428">
    <property type="entry name" value="DUF5118"/>
</dbReference>
<reference evidence="5" key="1">
    <citation type="submission" date="2022-10" db="EMBL/GenBank/DDBJ databases">
        <title>Chitinophaga sp. nov., isolated from soil.</title>
        <authorList>
            <person name="Jeon C.O."/>
        </authorList>
    </citation>
    <scope>NUCLEOTIDE SEQUENCE</scope>
    <source>
        <strain evidence="5">R8</strain>
    </source>
</reference>
<accession>A0ABY6IXR6</accession>
<dbReference type="PANTHER" id="PTHR38478:SF1">
    <property type="entry name" value="ZINC DEPENDENT METALLOPROTEASE DOMAIN LIPOPROTEIN"/>
    <property type="match status" value="1"/>
</dbReference>
<dbReference type="Gene3D" id="3.40.390.10">
    <property type="entry name" value="Collagenase (Catalytic Domain)"/>
    <property type="match status" value="1"/>
</dbReference>
<dbReference type="InterPro" id="IPR032534">
    <property type="entry name" value="EcxA_zinc-bd"/>
</dbReference>
<dbReference type="InterPro" id="IPR033413">
    <property type="entry name" value="DUF5117"/>
</dbReference>
<feature type="region of interest" description="Disordered" evidence="1">
    <location>
        <begin position="248"/>
        <end position="268"/>
    </location>
</feature>